<dbReference type="STRING" id="1079859.SAMN04515674_11525"/>
<evidence type="ECO:0000313" key="3">
    <source>
        <dbReference type="Proteomes" id="UP000199306"/>
    </source>
</evidence>
<dbReference type="AlphaFoldDB" id="A0A1I5XK15"/>
<evidence type="ECO:0000259" key="1">
    <source>
        <dbReference type="Pfam" id="PF14534"/>
    </source>
</evidence>
<reference evidence="2 3" key="1">
    <citation type="submission" date="2016-10" db="EMBL/GenBank/DDBJ databases">
        <authorList>
            <person name="de Groot N.N."/>
        </authorList>
    </citation>
    <scope>NUCLEOTIDE SEQUENCE [LARGE SCALE GENOMIC DNA]</scope>
    <source>
        <strain evidence="3">E92,LMG 26720,CCM 7988</strain>
    </source>
</reference>
<proteinExistence type="predicted"/>
<dbReference type="EMBL" id="FOXH01000015">
    <property type="protein sequence ID" value="SFQ32305.1"/>
    <property type="molecule type" value="Genomic_DNA"/>
</dbReference>
<dbReference type="SUPFAM" id="SSF54427">
    <property type="entry name" value="NTF2-like"/>
    <property type="match status" value="1"/>
</dbReference>
<dbReference type="InterPro" id="IPR032710">
    <property type="entry name" value="NTF2-like_dom_sf"/>
</dbReference>
<dbReference type="OrthoDB" id="1119084at2"/>
<dbReference type="Pfam" id="PF14534">
    <property type="entry name" value="DUF4440"/>
    <property type="match status" value="1"/>
</dbReference>
<keyword evidence="2" id="KW-0413">Isomerase</keyword>
<accession>A0A1I5XK15</accession>
<sequence length="293" mass="32857">MTHLPISNIKLHFRFLLVLSFSLFSFGISAQSNAREGIRQMVAAELEFAQFSAEKGTKNAFVNFLSDDAVDYEKGQPRNTKTFWQNRDFKGVLTWQPYFAEISDSGDLGYTVGNWQYHPSASSDKPTAFGTFSTFWKKQSNGAWKVVFDLGSTHTKPLDPYPGTITEAFSSFSSPLPKNQGIAERFVFMADHYYSKNAKTAVNPYEPHLSKNARLLYNGQVSVYGIKEATDFLSKKADKSLVFTGMKTTLASSGDLACVQGIVQTKGKYGSYFRIWKQESKGSWKIVLEVVNI</sequence>
<feature type="domain" description="DUF4440" evidence="1">
    <location>
        <begin position="58"/>
        <end position="146"/>
    </location>
</feature>
<organism evidence="2 3">
    <name type="scientific">Pseudarcicella hirudinis</name>
    <dbReference type="NCBI Taxonomy" id="1079859"/>
    <lineage>
        <taxon>Bacteria</taxon>
        <taxon>Pseudomonadati</taxon>
        <taxon>Bacteroidota</taxon>
        <taxon>Cytophagia</taxon>
        <taxon>Cytophagales</taxon>
        <taxon>Flectobacillaceae</taxon>
        <taxon>Pseudarcicella</taxon>
    </lineage>
</organism>
<dbReference type="Proteomes" id="UP000199306">
    <property type="component" value="Unassembled WGS sequence"/>
</dbReference>
<dbReference type="GO" id="GO:0016853">
    <property type="term" value="F:isomerase activity"/>
    <property type="evidence" value="ECO:0007669"/>
    <property type="project" value="UniProtKB-KW"/>
</dbReference>
<dbReference type="RefSeq" id="WP_092019009.1">
    <property type="nucleotide sequence ID" value="NZ_FOXH01000015.1"/>
</dbReference>
<keyword evidence="3" id="KW-1185">Reference proteome</keyword>
<dbReference type="InterPro" id="IPR027843">
    <property type="entry name" value="DUF4440"/>
</dbReference>
<gene>
    <name evidence="2" type="ORF">SAMN04515674_11525</name>
</gene>
<name>A0A1I5XK15_9BACT</name>
<evidence type="ECO:0000313" key="2">
    <source>
        <dbReference type="EMBL" id="SFQ32305.1"/>
    </source>
</evidence>
<protein>
    <submittedName>
        <fullName evidence="2">Ketosteroid isomerase homolog</fullName>
    </submittedName>
</protein>
<dbReference type="Gene3D" id="3.10.450.50">
    <property type="match status" value="2"/>
</dbReference>